<evidence type="ECO:0000256" key="2">
    <source>
        <dbReference type="ARBA" id="ARBA00023163"/>
    </source>
</evidence>
<name>K0JG76_BRAPL</name>
<proteinExistence type="predicted"/>
<accession>K0JG76</accession>
<protein>
    <submittedName>
        <fullName evidence="4">Transcriptional regulator</fullName>
    </submittedName>
</protein>
<sequence length="246" mass="27531">MIPYERRKFILNEMSKKEFINIDELCSNMNGVSRSTIWRDLKSLSYEGEVILLRGGAAKLNIDANDIPIIARSTMNIDKKDIIAKYASELVQDGDTIYIDSGTSLLSMNKYLTNKRITIFTTNINFLLNTENTKYECIVIGGTINKYTASISGTITDNQLSSIFFDKSFLGATGISIKGGINTPDQREANKKKIVANNSKETYVLADNSKIGKTSTFKAIEIKDCIIITDKEDEILNKYAKYVIAK</sequence>
<dbReference type="SUPFAM" id="SSF100950">
    <property type="entry name" value="NagB/RpiA/CoA transferase-like"/>
    <property type="match status" value="1"/>
</dbReference>
<feature type="domain" description="HTH deoR-type" evidence="3">
    <location>
        <begin position="6"/>
        <end position="59"/>
    </location>
</feature>
<dbReference type="InterPro" id="IPR036390">
    <property type="entry name" value="WH_DNA-bd_sf"/>
</dbReference>
<dbReference type="PANTHER" id="PTHR30363:SF44">
    <property type="entry name" value="AGA OPERON TRANSCRIPTIONAL REPRESSOR-RELATED"/>
    <property type="match status" value="1"/>
</dbReference>
<dbReference type="PATRIC" id="fig|1161918.5.peg.999"/>
<dbReference type="OrthoDB" id="308679at2"/>
<dbReference type="RefSeq" id="WP_014932239.1">
    <property type="nucleotide sequence ID" value="NC_018604.1"/>
</dbReference>
<keyword evidence="2" id="KW-0804">Transcription</keyword>
<evidence type="ECO:0000256" key="1">
    <source>
        <dbReference type="ARBA" id="ARBA00023015"/>
    </source>
</evidence>
<dbReference type="InterPro" id="IPR037171">
    <property type="entry name" value="NagB/RpiA_transferase-like"/>
</dbReference>
<dbReference type="Pfam" id="PF08279">
    <property type="entry name" value="HTH_11"/>
    <property type="match status" value="1"/>
</dbReference>
<dbReference type="InterPro" id="IPR013196">
    <property type="entry name" value="HTH_11"/>
</dbReference>
<dbReference type="Pfam" id="PF00455">
    <property type="entry name" value="DeoRC"/>
    <property type="match status" value="1"/>
</dbReference>
<evidence type="ECO:0000313" key="5">
    <source>
        <dbReference type="Proteomes" id="UP000003759"/>
    </source>
</evidence>
<dbReference type="InterPro" id="IPR050313">
    <property type="entry name" value="Carb_Metab_HTH_regulators"/>
</dbReference>
<reference evidence="4 5" key="1">
    <citation type="journal article" date="2012" name="BMC Genomics">
        <title>Comparative genomics of Brachyspira pilosicoli strains: genome rearrangements, reductions and correlation of genetic compliment with phenotypic diversity.</title>
        <authorList>
            <person name="Mappley L.J."/>
            <person name="Black M.L."/>
            <person name="Abuoun M."/>
            <person name="Darby A.C."/>
            <person name="Woodward M.J."/>
            <person name="Parkhill J."/>
            <person name="Turner A.K."/>
            <person name="Bellgard M.I."/>
            <person name="La T."/>
            <person name="Phillips N.D."/>
            <person name="La Ragione R.M."/>
            <person name="Hampson D.J."/>
        </authorList>
    </citation>
    <scope>NUCLEOTIDE SEQUENCE [LARGE SCALE GENOMIC DNA]</scope>
    <source>
        <strain evidence="4">WesB</strain>
    </source>
</reference>
<gene>
    <name evidence="4" type="ORF">WESB_0260</name>
</gene>
<dbReference type="Gene3D" id="1.10.10.10">
    <property type="entry name" value="Winged helix-like DNA-binding domain superfamily/Winged helix DNA-binding domain"/>
    <property type="match status" value="1"/>
</dbReference>
<dbReference type="GO" id="GO:0003700">
    <property type="term" value="F:DNA-binding transcription factor activity"/>
    <property type="evidence" value="ECO:0007669"/>
    <property type="project" value="InterPro"/>
</dbReference>
<dbReference type="Proteomes" id="UP000003759">
    <property type="component" value="Chromosome"/>
</dbReference>
<dbReference type="InterPro" id="IPR036388">
    <property type="entry name" value="WH-like_DNA-bd_sf"/>
</dbReference>
<dbReference type="InterPro" id="IPR001034">
    <property type="entry name" value="DeoR_HTH"/>
</dbReference>
<dbReference type="PANTHER" id="PTHR30363">
    <property type="entry name" value="HTH-TYPE TRANSCRIPTIONAL REGULATOR SRLR-RELATED"/>
    <property type="match status" value="1"/>
</dbReference>
<dbReference type="HOGENOM" id="CLU_060699_3_1_12"/>
<dbReference type="AlphaFoldDB" id="K0JG76"/>
<dbReference type="EMBL" id="HE793032">
    <property type="protein sequence ID" value="CCG55732.1"/>
    <property type="molecule type" value="Genomic_DNA"/>
</dbReference>
<dbReference type="SMART" id="SM00420">
    <property type="entry name" value="HTH_DEOR"/>
    <property type="match status" value="1"/>
</dbReference>
<evidence type="ECO:0000259" key="3">
    <source>
        <dbReference type="SMART" id="SM00420"/>
    </source>
</evidence>
<dbReference type="KEGG" id="bpw:WESB_0260"/>
<dbReference type="InterPro" id="IPR014036">
    <property type="entry name" value="DeoR-like_C"/>
</dbReference>
<dbReference type="SMART" id="SM01134">
    <property type="entry name" value="DeoRC"/>
    <property type="match status" value="1"/>
</dbReference>
<evidence type="ECO:0000313" key="4">
    <source>
        <dbReference type="EMBL" id="CCG55732.1"/>
    </source>
</evidence>
<organism evidence="4 5">
    <name type="scientific">Brachyspira pilosicoli WesB</name>
    <dbReference type="NCBI Taxonomy" id="1161918"/>
    <lineage>
        <taxon>Bacteria</taxon>
        <taxon>Pseudomonadati</taxon>
        <taxon>Spirochaetota</taxon>
        <taxon>Spirochaetia</taxon>
        <taxon>Brachyspirales</taxon>
        <taxon>Brachyspiraceae</taxon>
        <taxon>Brachyspira</taxon>
    </lineage>
</organism>
<keyword evidence="1" id="KW-0805">Transcription regulation</keyword>
<dbReference type="SUPFAM" id="SSF46785">
    <property type="entry name" value="Winged helix' DNA-binding domain"/>
    <property type="match status" value="1"/>
</dbReference>
<dbReference type="Gene3D" id="3.40.50.1360">
    <property type="match status" value="1"/>
</dbReference>